<evidence type="ECO:0000313" key="2">
    <source>
        <dbReference type="EMBL" id="GEK82947.1"/>
    </source>
</evidence>
<evidence type="ECO:0000259" key="1">
    <source>
        <dbReference type="Pfam" id="PF04230"/>
    </source>
</evidence>
<gene>
    <name evidence="3" type="ORF">FB463_002954</name>
    <name evidence="2" type="ORF">FFA01_12560</name>
</gene>
<dbReference type="Proteomes" id="UP000522688">
    <property type="component" value="Unassembled WGS sequence"/>
</dbReference>
<comment type="caution">
    <text evidence="3">The sequence shown here is derived from an EMBL/GenBank/DDBJ whole genome shotgun (WGS) entry which is preliminary data.</text>
</comment>
<accession>A0A7W3PKC9</accession>
<dbReference type="EMBL" id="JACGWW010000006">
    <property type="protein sequence ID" value="MBA8814679.1"/>
    <property type="molecule type" value="Genomic_DNA"/>
</dbReference>
<sequence>MRIVTIGDVGVVDDMIHIGDEAMFDEFAAQLRARGASITGVSSSPAETAARYGIDAVPTLDFSPATTGGRDGQRERRRRVLAAADGDRSALPDSDRAWRVIDAVRAADAVAVAGGGNMASLWPMHVYERATLGALARRAGKPYVVTGQTIGPVLEGEDRDLVAELLSGAELVGLREGASFELVRGLGVPESLLTATIDDASFVGLGSDSDFGTSSDSGPDTGSADAAPLPYCAVSLSAHVGDADRGRFAESVARLLDRIVDETGLEIVFLAHWASLRPGDERGDSLLHRAVIEQMTRPARVEPTTDTPAAARLARGAALHLTSRYHPAVFAVAGGVPTVGIAVDDYTTVKLTGALGNFGQSSVVSSAELLDGSAAAVALDAWAARADVHRAWEARVGSARTASAAWWDRVASTLGALRP</sequence>
<evidence type="ECO:0000313" key="3">
    <source>
        <dbReference type="EMBL" id="MBA8814679.1"/>
    </source>
</evidence>
<dbReference type="PANTHER" id="PTHR36836">
    <property type="entry name" value="COLANIC ACID BIOSYNTHESIS PROTEIN WCAK"/>
    <property type="match status" value="1"/>
</dbReference>
<reference evidence="2 4" key="1">
    <citation type="submission" date="2019-07" db="EMBL/GenBank/DDBJ databases">
        <title>Whole genome shotgun sequence of Frigoribacterium faeni NBRC 103066.</title>
        <authorList>
            <person name="Hosoyama A."/>
            <person name="Uohara A."/>
            <person name="Ohji S."/>
            <person name="Ichikawa N."/>
        </authorList>
    </citation>
    <scope>NUCLEOTIDE SEQUENCE [LARGE SCALE GENOMIC DNA]</scope>
    <source>
        <strain evidence="2 4">NBRC 103066</strain>
    </source>
</reference>
<organism evidence="3 5">
    <name type="scientific">Frigoribacterium faeni</name>
    <dbReference type="NCBI Taxonomy" id="145483"/>
    <lineage>
        <taxon>Bacteria</taxon>
        <taxon>Bacillati</taxon>
        <taxon>Actinomycetota</taxon>
        <taxon>Actinomycetes</taxon>
        <taxon>Micrococcales</taxon>
        <taxon>Microbacteriaceae</taxon>
        <taxon>Frigoribacterium</taxon>
    </lineage>
</organism>
<dbReference type="AlphaFoldDB" id="A0A7W3PKC9"/>
<feature type="domain" description="Polysaccharide pyruvyl transferase" evidence="1">
    <location>
        <begin position="17"/>
        <end position="344"/>
    </location>
</feature>
<proteinExistence type="predicted"/>
<evidence type="ECO:0000313" key="4">
    <source>
        <dbReference type="Proteomes" id="UP000321154"/>
    </source>
</evidence>
<reference evidence="3 5" key="2">
    <citation type="submission" date="2020-07" db="EMBL/GenBank/DDBJ databases">
        <title>Sequencing the genomes of 1000 actinobacteria strains.</title>
        <authorList>
            <person name="Klenk H.-P."/>
        </authorList>
    </citation>
    <scope>NUCLEOTIDE SEQUENCE [LARGE SCALE GENOMIC DNA]</scope>
    <source>
        <strain evidence="3 5">DSM 10309</strain>
    </source>
</reference>
<dbReference type="EMBL" id="BJUV01000010">
    <property type="protein sequence ID" value="GEK82947.1"/>
    <property type="molecule type" value="Genomic_DNA"/>
</dbReference>
<dbReference type="Pfam" id="PF04230">
    <property type="entry name" value="PS_pyruv_trans"/>
    <property type="match status" value="1"/>
</dbReference>
<keyword evidence="3" id="KW-0808">Transferase</keyword>
<dbReference type="OrthoDB" id="3268731at2"/>
<dbReference type="Proteomes" id="UP000321154">
    <property type="component" value="Unassembled WGS sequence"/>
</dbReference>
<dbReference type="RefSeq" id="WP_146854114.1">
    <property type="nucleotide sequence ID" value="NZ_BAAAHR010000003.1"/>
</dbReference>
<dbReference type="PANTHER" id="PTHR36836:SF1">
    <property type="entry name" value="COLANIC ACID BIOSYNTHESIS PROTEIN WCAK"/>
    <property type="match status" value="1"/>
</dbReference>
<name>A0A7W3PKC9_9MICO</name>
<keyword evidence="4" id="KW-1185">Reference proteome</keyword>
<dbReference type="GO" id="GO:0016740">
    <property type="term" value="F:transferase activity"/>
    <property type="evidence" value="ECO:0007669"/>
    <property type="project" value="UniProtKB-KW"/>
</dbReference>
<dbReference type="InterPro" id="IPR007345">
    <property type="entry name" value="Polysacch_pyruvyl_Trfase"/>
</dbReference>
<evidence type="ECO:0000313" key="5">
    <source>
        <dbReference type="Proteomes" id="UP000522688"/>
    </source>
</evidence>
<protein>
    <submittedName>
        <fullName evidence="3">Polysaccharide pyruvyl transferase WcaK-like protein</fullName>
    </submittedName>
</protein>